<keyword evidence="1" id="KW-0472">Membrane</keyword>
<evidence type="ECO:0000313" key="3">
    <source>
        <dbReference type="Proteomes" id="UP000515789"/>
    </source>
</evidence>
<name>A0A7G5MQ95_9FIRM</name>
<dbReference type="AlphaFoldDB" id="A0A7G5MQ95"/>
<evidence type="ECO:0008006" key="4">
    <source>
        <dbReference type="Google" id="ProtNLM"/>
    </source>
</evidence>
<accession>A0A7G5MQ95</accession>
<feature type="transmembrane region" description="Helical" evidence="1">
    <location>
        <begin position="214"/>
        <end position="234"/>
    </location>
</feature>
<feature type="transmembrane region" description="Helical" evidence="1">
    <location>
        <begin position="50"/>
        <end position="71"/>
    </location>
</feature>
<reference evidence="2 3" key="1">
    <citation type="submission" date="2019-04" db="EMBL/GenBank/DDBJ databases">
        <authorList>
            <person name="Schori C."/>
            <person name="Ahrens C."/>
        </authorList>
    </citation>
    <scope>NUCLEOTIDE SEQUENCE [LARGE SCALE GENOMIC DNA]</scope>
    <source>
        <strain evidence="2 3">DSM 2950</strain>
    </source>
</reference>
<feature type="transmembrane region" description="Helical" evidence="1">
    <location>
        <begin position="92"/>
        <end position="123"/>
    </location>
</feature>
<organism evidence="2 3">
    <name type="scientific">Blautia producta</name>
    <dbReference type="NCBI Taxonomy" id="33035"/>
    <lineage>
        <taxon>Bacteria</taxon>
        <taxon>Bacillati</taxon>
        <taxon>Bacillota</taxon>
        <taxon>Clostridia</taxon>
        <taxon>Lachnospirales</taxon>
        <taxon>Lachnospiraceae</taxon>
        <taxon>Blautia</taxon>
    </lineage>
</organism>
<keyword evidence="1" id="KW-0812">Transmembrane</keyword>
<dbReference type="RefSeq" id="WP_018593129.1">
    <property type="nucleotide sequence ID" value="NZ_CABLBP010000001.1"/>
</dbReference>
<keyword evidence="1" id="KW-1133">Transmembrane helix</keyword>
<gene>
    <name evidence="2" type="ORF">E5259_03795</name>
</gene>
<protein>
    <recommendedName>
        <fullName evidence="4">ABC transporter permease</fullName>
    </recommendedName>
</protein>
<feature type="transmembrane region" description="Helical" evidence="1">
    <location>
        <begin position="135"/>
        <end position="154"/>
    </location>
</feature>
<dbReference type="EMBL" id="CP039126">
    <property type="protein sequence ID" value="QMW76788.1"/>
    <property type="molecule type" value="Genomic_DNA"/>
</dbReference>
<feature type="transmembrane region" description="Helical" evidence="1">
    <location>
        <begin position="166"/>
        <end position="184"/>
    </location>
</feature>
<evidence type="ECO:0000256" key="1">
    <source>
        <dbReference type="SAM" id="Phobius"/>
    </source>
</evidence>
<dbReference type="GeneID" id="75052510"/>
<proteinExistence type="predicted"/>
<sequence length="240" mass="27288">MDSKRMLGRRTTWLAVLLGVIGLAAGIKFPDFENPFPGGSWYNMVTEALTSKTVIFLVPVVAVLPYGDVWIGEKTSGFLKFYVMRKGKKEFMADRLLTTTFSGCFVWGMAIVVTLLFNFAAFYPRELTAEWNWELMIPLFQTAARVLFVAAILADISGIMALLSNSVYMAYGIPFVGYYLMIILHERYLQDVYVIDPQSWIKAAGDWGEDSTGLWMFLFLLLAFLMFLYGGVLYDRCREI</sequence>
<evidence type="ECO:0000313" key="2">
    <source>
        <dbReference type="EMBL" id="QMW76788.1"/>
    </source>
</evidence>
<dbReference type="Proteomes" id="UP000515789">
    <property type="component" value="Chromosome"/>
</dbReference>